<evidence type="ECO:0000313" key="1">
    <source>
        <dbReference type="EnsemblMetazoa" id="PPA34525.1"/>
    </source>
</evidence>
<dbReference type="EnsemblMetazoa" id="PPA34525.1">
    <property type="protein sequence ID" value="PPA34525.1"/>
    <property type="gene ID" value="WBGene00272894"/>
</dbReference>
<gene>
    <name evidence="1" type="primary">WBGene00272894</name>
</gene>
<dbReference type="AlphaFoldDB" id="A0A2A6C7D9"/>
<evidence type="ECO:0000313" key="2">
    <source>
        <dbReference type="Proteomes" id="UP000005239"/>
    </source>
</evidence>
<accession>A0A8R1UQH8</accession>
<dbReference type="PANTHER" id="PTHR35572">
    <property type="entry name" value="PROTEIN CBG04538-RELATED"/>
    <property type="match status" value="1"/>
</dbReference>
<sequence length="108" mass="11699">MKPALLLLISICLQAALFGVIGAAPQQQLCPNGKKNGDVWDESKGSFGFRKHCTVDKVNGSYCVQVLGCLSDTNEFIPRGEERIGNLLIALLLALQIELVLDLLLGME</sequence>
<name>A0A2A6C7D9_PRIPA</name>
<reference evidence="2" key="1">
    <citation type="journal article" date="2008" name="Nat. Genet.">
        <title>The Pristionchus pacificus genome provides a unique perspective on nematode lifestyle and parasitism.</title>
        <authorList>
            <person name="Dieterich C."/>
            <person name="Clifton S.W."/>
            <person name="Schuster L.N."/>
            <person name="Chinwalla A."/>
            <person name="Delehaunty K."/>
            <person name="Dinkelacker I."/>
            <person name="Fulton L."/>
            <person name="Fulton R."/>
            <person name="Godfrey J."/>
            <person name="Minx P."/>
            <person name="Mitreva M."/>
            <person name="Roeseler W."/>
            <person name="Tian H."/>
            <person name="Witte H."/>
            <person name="Yang S.P."/>
            <person name="Wilson R.K."/>
            <person name="Sommer R.J."/>
        </authorList>
    </citation>
    <scope>NUCLEOTIDE SEQUENCE [LARGE SCALE GENOMIC DNA]</scope>
    <source>
        <strain evidence="2">PS312</strain>
    </source>
</reference>
<keyword evidence="2" id="KW-1185">Reference proteome</keyword>
<dbReference type="InterPro" id="IPR040282">
    <property type="entry name" value="Mig-18-like"/>
</dbReference>
<dbReference type="PANTHER" id="PTHR35572:SF6">
    <property type="entry name" value="IG-LIKE DOMAIN-CONTAINING PROTEIN"/>
    <property type="match status" value="1"/>
</dbReference>
<accession>A0A2A6C7D9</accession>
<reference evidence="1" key="2">
    <citation type="submission" date="2022-06" db="UniProtKB">
        <authorList>
            <consortium name="EnsemblMetazoa"/>
        </authorList>
    </citation>
    <scope>IDENTIFICATION</scope>
    <source>
        <strain evidence="1">PS312</strain>
    </source>
</reference>
<proteinExistence type="predicted"/>
<organism evidence="1 2">
    <name type="scientific">Pristionchus pacificus</name>
    <name type="common">Parasitic nematode worm</name>
    <dbReference type="NCBI Taxonomy" id="54126"/>
    <lineage>
        <taxon>Eukaryota</taxon>
        <taxon>Metazoa</taxon>
        <taxon>Ecdysozoa</taxon>
        <taxon>Nematoda</taxon>
        <taxon>Chromadorea</taxon>
        <taxon>Rhabditida</taxon>
        <taxon>Rhabditina</taxon>
        <taxon>Diplogasteromorpha</taxon>
        <taxon>Diplogasteroidea</taxon>
        <taxon>Neodiplogasteridae</taxon>
        <taxon>Pristionchus</taxon>
    </lineage>
</organism>
<protein>
    <submittedName>
        <fullName evidence="1">Uncharacterized protein</fullName>
    </submittedName>
</protein>
<dbReference type="Proteomes" id="UP000005239">
    <property type="component" value="Unassembled WGS sequence"/>
</dbReference>